<keyword evidence="4 6" id="KW-1133">Transmembrane helix</keyword>
<comment type="subcellular location">
    <subcellularLocation>
        <location evidence="1">Cell membrane</location>
        <topology evidence="1">Multi-pass membrane protein</topology>
    </subcellularLocation>
</comment>
<dbReference type="Pfam" id="PF03739">
    <property type="entry name" value="LptF_LptG"/>
    <property type="match status" value="1"/>
</dbReference>
<proteinExistence type="predicted"/>
<feature type="transmembrane region" description="Helical" evidence="6">
    <location>
        <begin position="48"/>
        <end position="69"/>
    </location>
</feature>
<keyword evidence="2" id="KW-1003">Cell membrane</keyword>
<evidence type="ECO:0000256" key="6">
    <source>
        <dbReference type="SAM" id="Phobius"/>
    </source>
</evidence>
<dbReference type="PANTHER" id="PTHR33529">
    <property type="entry name" value="SLR0882 PROTEIN-RELATED"/>
    <property type="match status" value="1"/>
</dbReference>
<dbReference type="EMBL" id="JABUFE010000007">
    <property type="protein sequence ID" value="NSX55722.1"/>
    <property type="molecule type" value="Genomic_DNA"/>
</dbReference>
<sequence>MLSQLMVLFGFFALILVMIYWVNRAVILFDRLIADGQSASVFLEFTALSLPNVIRIVLPVAAFVASVYATNRLSSESELVIVQATGFSNFRLTRPVLIFGCFVGLMMSILTHFLVPASITRLEERTGEISENITARLLTEGTFLHPSSGITFYIREISPAGELKGVFLSDATRDDETITYTAKSALLVRGDTGPKLVMFDGLAQTLQQEDQRLFTTSFRDFAYDIGALITSGGRKRLSVDELSTMALLFPSEENLTVTRKSAGAFAKEGHGRIAQALFCIVAALLGFTTLLLGGFSRFGLGKQILLAVFLLIVIKLIESAVTETVSKNAQLWPIIYVPAAFGFAAAWLMLFISSRPTLFKKRATA</sequence>
<dbReference type="PANTHER" id="PTHR33529:SF6">
    <property type="entry name" value="YJGP_YJGQ FAMILY PERMEASE"/>
    <property type="match status" value="1"/>
</dbReference>
<dbReference type="InterPro" id="IPR005495">
    <property type="entry name" value="LptG/LptF_permease"/>
</dbReference>
<accession>A0ABX2IS35</accession>
<evidence type="ECO:0000256" key="2">
    <source>
        <dbReference type="ARBA" id="ARBA00022475"/>
    </source>
</evidence>
<evidence type="ECO:0000256" key="5">
    <source>
        <dbReference type="ARBA" id="ARBA00023136"/>
    </source>
</evidence>
<feature type="transmembrane region" description="Helical" evidence="6">
    <location>
        <begin position="273"/>
        <end position="292"/>
    </location>
</feature>
<comment type="caution">
    <text evidence="7">The sequence shown here is derived from an EMBL/GenBank/DDBJ whole genome shotgun (WGS) entry which is preliminary data.</text>
</comment>
<keyword evidence="8" id="KW-1185">Reference proteome</keyword>
<evidence type="ECO:0000313" key="7">
    <source>
        <dbReference type="EMBL" id="NSX55722.1"/>
    </source>
</evidence>
<dbReference type="InterPro" id="IPR030922">
    <property type="entry name" value="LptF"/>
</dbReference>
<keyword evidence="3 6" id="KW-0812">Transmembrane</keyword>
<dbReference type="Proteomes" id="UP000777935">
    <property type="component" value="Unassembled WGS sequence"/>
</dbReference>
<evidence type="ECO:0000313" key="8">
    <source>
        <dbReference type="Proteomes" id="UP000777935"/>
    </source>
</evidence>
<gene>
    <name evidence="7" type="primary">lptF</name>
    <name evidence="7" type="ORF">HRQ87_13005</name>
</gene>
<evidence type="ECO:0000256" key="1">
    <source>
        <dbReference type="ARBA" id="ARBA00004651"/>
    </source>
</evidence>
<feature type="transmembrane region" description="Helical" evidence="6">
    <location>
        <begin position="96"/>
        <end position="115"/>
    </location>
</feature>
<feature type="transmembrane region" description="Helical" evidence="6">
    <location>
        <begin position="334"/>
        <end position="352"/>
    </location>
</feature>
<keyword evidence="5 6" id="KW-0472">Membrane</keyword>
<feature type="transmembrane region" description="Helical" evidence="6">
    <location>
        <begin position="304"/>
        <end position="322"/>
    </location>
</feature>
<evidence type="ECO:0000256" key="3">
    <source>
        <dbReference type="ARBA" id="ARBA00022692"/>
    </source>
</evidence>
<reference evidence="7 8" key="1">
    <citation type="submission" date="2020-06" db="EMBL/GenBank/DDBJ databases">
        <title>Sulfitobacter algicola sp. nov., isolated from green algae.</title>
        <authorList>
            <person name="Wang C."/>
        </authorList>
    </citation>
    <scope>NUCLEOTIDE SEQUENCE [LARGE SCALE GENOMIC DNA]</scope>
    <source>
        <strain evidence="7 8">1151</strain>
    </source>
</reference>
<protein>
    <submittedName>
        <fullName evidence="7">LPS export ABC transporter permease LptF</fullName>
    </submittedName>
</protein>
<dbReference type="NCBIfam" id="TIGR04407">
    <property type="entry name" value="LptF_YjgP"/>
    <property type="match status" value="1"/>
</dbReference>
<name>A0ABX2IS35_9RHOB</name>
<evidence type="ECO:0000256" key="4">
    <source>
        <dbReference type="ARBA" id="ARBA00022989"/>
    </source>
</evidence>
<organism evidence="7 8">
    <name type="scientific">Parasulfitobacter algicola</name>
    <dbReference type="NCBI Taxonomy" id="2614809"/>
    <lineage>
        <taxon>Bacteria</taxon>
        <taxon>Pseudomonadati</taxon>
        <taxon>Pseudomonadota</taxon>
        <taxon>Alphaproteobacteria</taxon>
        <taxon>Rhodobacterales</taxon>
        <taxon>Roseobacteraceae</taxon>
        <taxon>Parasulfitobacter</taxon>
    </lineage>
</organism>